<dbReference type="SMART" id="SM00233">
    <property type="entry name" value="PH"/>
    <property type="match status" value="1"/>
</dbReference>
<feature type="compositionally biased region" description="Basic and acidic residues" evidence="3">
    <location>
        <begin position="743"/>
        <end position="753"/>
    </location>
</feature>
<dbReference type="Gene3D" id="1.10.840.10">
    <property type="entry name" value="Ras guanine-nucleotide exchange factors catalytic domain"/>
    <property type="match status" value="1"/>
</dbReference>
<feature type="compositionally biased region" description="Low complexity" evidence="3">
    <location>
        <begin position="1009"/>
        <end position="1018"/>
    </location>
</feature>
<dbReference type="SMART" id="SM00015">
    <property type="entry name" value="IQ"/>
    <property type="match status" value="1"/>
</dbReference>
<dbReference type="Proteomes" id="UP000507470">
    <property type="component" value="Unassembled WGS sequence"/>
</dbReference>
<name>A0A6J8DPR8_MYTCO</name>
<dbReference type="InterPro" id="IPR019804">
    <property type="entry name" value="Ras_G-nucl-exch_fac_CS"/>
</dbReference>
<dbReference type="PROSITE" id="PS50009">
    <property type="entry name" value="RASGEF_CAT"/>
    <property type="match status" value="1"/>
</dbReference>
<dbReference type="CDD" id="cd00155">
    <property type="entry name" value="RasGEF"/>
    <property type="match status" value="1"/>
</dbReference>
<dbReference type="InterPro" id="IPR001849">
    <property type="entry name" value="PH_domain"/>
</dbReference>
<dbReference type="SMART" id="SM00147">
    <property type="entry name" value="RasGEF"/>
    <property type="match status" value="1"/>
</dbReference>
<feature type="region of interest" description="Disordered" evidence="3">
    <location>
        <begin position="1101"/>
        <end position="1137"/>
    </location>
</feature>
<dbReference type="PANTHER" id="PTHR23113">
    <property type="entry name" value="GUANINE NUCLEOTIDE EXCHANGE FACTOR"/>
    <property type="match status" value="1"/>
</dbReference>
<dbReference type="PROSITE" id="PS00720">
    <property type="entry name" value="RASGEF"/>
    <property type="match status" value="1"/>
</dbReference>
<feature type="compositionally biased region" description="Basic and acidic residues" evidence="3">
    <location>
        <begin position="765"/>
        <end position="775"/>
    </location>
</feature>
<dbReference type="SUPFAM" id="SSF48065">
    <property type="entry name" value="DBL homology domain (DH-domain)"/>
    <property type="match status" value="1"/>
</dbReference>
<dbReference type="Gene3D" id="1.20.870.10">
    <property type="entry name" value="Son of sevenless (SoS) protein Chain: S domain 1"/>
    <property type="match status" value="2"/>
</dbReference>
<dbReference type="PROSITE" id="PS50212">
    <property type="entry name" value="RASGEF_NTER"/>
    <property type="match status" value="1"/>
</dbReference>
<proteinExistence type="predicted"/>
<feature type="compositionally biased region" description="Low complexity" evidence="3">
    <location>
        <begin position="1158"/>
        <end position="1191"/>
    </location>
</feature>
<dbReference type="InterPro" id="IPR008937">
    <property type="entry name" value="Ras-like_GEF"/>
</dbReference>
<dbReference type="CDD" id="cd00160">
    <property type="entry name" value="RhoGEF"/>
    <property type="match status" value="1"/>
</dbReference>
<dbReference type="InterPro" id="IPR000219">
    <property type="entry name" value="DH_dom"/>
</dbReference>
<dbReference type="InterPro" id="IPR011993">
    <property type="entry name" value="PH-like_dom_sf"/>
</dbReference>
<keyword evidence="1 2" id="KW-0344">Guanine-nucleotide releasing factor</keyword>
<dbReference type="PROSITE" id="PS50096">
    <property type="entry name" value="IQ"/>
    <property type="match status" value="1"/>
</dbReference>
<dbReference type="GO" id="GO:0005085">
    <property type="term" value="F:guanyl-nucleotide exchange factor activity"/>
    <property type="evidence" value="ECO:0007669"/>
    <property type="project" value="UniProtKB-KW"/>
</dbReference>
<dbReference type="SUPFAM" id="SSF48366">
    <property type="entry name" value="Ras GEF"/>
    <property type="match status" value="1"/>
</dbReference>
<evidence type="ECO:0000259" key="6">
    <source>
        <dbReference type="PROSITE" id="PS50010"/>
    </source>
</evidence>
<gene>
    <name evidence="8" type="ORF">MCOR_42778</name>
</gene>
<sequence>MSGFMIDFVRKDKKTPYPGWGNYKLEYCFTITYKNEGQRHYDLRTDTEAECNAWIDNVKRAPYSKVLEQKEELEQKHLHLLQILDSERQSKWQYVQQTEELGQEVKKIRTELQKFKKERIVSNHSVDEETDELKKIKKVQSFFRGWLCRRRWKQIVELYIRSPHAESMRKRNSIVFNMVECEEEYNRQLSTLVTCFLRPLRMAASSKKPPISHEDVNSIFLNSETLLFLHQIFLKGLCARLENWPTLVLGDLFDMLLPMLCIYQEYVRNHHYSLQVLAEYKQKTEFNALLKRYEEKPVCEGRSVEVFLTYPMHQIPRYIITLHELLAHTPHDHVERQSLEYAKGKLEELSRIMHDEVSETENIRKNLSIERMIVEGCDILLDVNQTFVRQGPLLQILQEKGKSSRGRLGSLSTSFKDSKKEVVRQVFLFTNHMLLTTRASNGRLHLAKILPRSRDQHYGKIPLIDCTLIEDPSSDVYYFDDDTISWESFGSLTSATTLLTAQACDRDRNNYNGLDFKIIIDSKSGPPTTLTLVASTHQEKIAWCSDISQCIENLHYSDLLNSSMSESSSVTMPQSVRYIHDAQIWSDPKLFKDDVDIKFSRTLNSCKVPQIRHASVDRLLDRLTDLRFLSIDFLNTFLLTYRVFSSGKVVLEALKRVYKNPEQTLDSSLSSCQSASDTDIYSTRPPQQFTGSINKLFMFFRSASDTDIYSTSPPQQFTEHPPTDTKLLLKPQVEKPRRISTGDMKHEVSMEKRPIKKPPTLGSESFHKLDSRDSIDSDETGSELQSFLAPPKQKLAPIASTETLTDHETCVPSIKMEVSGSLKLSLGAGEIGETCDYSSDEDKDFLSESQIFLSESESTETFHTARDQSSNTISSAASSDTLTPGTPRLSPFPSPRVSPRFNIRGQTNGIPTRSLSPGYEKRPLSPSRGYHFSTDPHMLEALALSPSSPIRIIKPPMSSPIRIPSPTARATSPLRRAPSPGRRPSSPTRQEVSSPSLQRRTSPTRLELSPSPRRQSSPTRRELSPAVRDRRPSTPPRLSPIKSPISSPKINRAPSPIMYSMSSPNIMSHIKRPFTGKRGSAEAESIGSIYSTPRSSIISASTPRSSIISQIEGSPPQAKSGAVVTSSRRSQRRSSSTAALTAFAVATAGSVTYPESPQPGQGQQQQVPTTQQPPTVTIPVSTQPQQQQATAPPQPQTTPRTSRAFLQPTTGTGDSRLQKKRESVISTAATMRVLNIVKHWVSKFQQDFESDPELKALVIDMLEEMVCNTSLLPTEHKAAASILRTINKESQEVKKVDLEKLLTPPAISSKDTFDSLSALDIAEQLTYLDHKIFISIRSEELLGQAWMKPSKCHRAPHVLLVSKRFNEVSRLVVSEIVGRQTLTDRVVCIEKWAAIADICRCMHNYNGVLQICAAFVNSSVYRLKKTWEKLTKQTKQMIERLQTLVSSDGRFKNMRDALHRCDPPTIPYLGMYLTDLSFIEEGTPDYTEENLINFSKMRMIAHVIREIRLFQQTPYRIEHHPRVTNYLLDPARLLDDEQTYKYSLEIEPKQSRLSTVSLPPS</sequence>
<feature type="domain" description="N-terminal Ras-GEF" evidence="7">
    <location>
        <begin position="607"/>
        <end position="732"/>
    </location>
</feature>
<evidence type="ECO:0000313" key="8">
    <source>
        <dbReference type="EMBL" id="CAC5409501.1"/>
    </source>
</evidence>
<feature type="domain" description="Ras-GEF" evidence="5">
    <location>
        <begin position="1317"/>
        <end position="1549"/>
    </location>
</feature>
<dbReference type="EMBL" id="CACVKT020007644">
    <property type="protein sequence ID" value="CAC5409501.1"/>
    <property type="molecule type" value="Genomic_DNA"/>
</dbReference>
<protein>
    <submittedName>
        <fullName evidence="8">RASGRF1</fullName>
    </submittedName>
</protein>
<feature type="compositionally biased region" description="Low complexity" evidence="3">
    <location>
        <begin position="950"/>
        <end position="989"/>
    </location>
</feature>
<evidence type="ECO:0000256" key="1">
    <source>
        <dbReference type="ARBA" id="ARBA00022658"/>
    </source>
</evidence>
<evidence type="ECO:0000256" key="2">
    <source>
        <dbReference type="PROSITE-ProRule" id="PRU00168"/>
    </source>
</evidence>
<dbReference type="SMART" id="SM00325">
    <property type="entry name" value="RhoGEF"/>
    <property type="match status" value="1"/>
</dbReference>
<evidence type="ECO:0000259" key="5">
    <source>
        <dbReference type="PROSITE" id="PS50009"/>
    </source>
</evidence>
<dbReference type="Pfam" id="PF00621">
    <property type="entry name" value="RhoGEF"/>
    <property type="match status" value="1"/>
</dbReference>
<feature type="region of interest" description="Disordered" evidence="3">
    <location>
        <begin position="1151"/>
        <end position="1221"/>
    </location>
</feature>
<reference evidence="8 9" key="1">
    <citation type="submission" date="2020-06" db="EMBL/GenBank/DDBJ databases">
        <authorList>
            <person name="Li R."/>
            <person name="Bekaert M."/>
        </authorList>
    </citation>
    <scope>NUCLEOTIDE SEQUENCE [LARGE SCALE GENOMIC DNA]</scope>
    <source>
        <strain evidence="9">wild</strain>
    </source>
</reference>
<dbReference type="PROSITE" id="PS50003">
    <property type="entry name" value="PH_DOMAIN"/>
    <property type="match status" value="2"/>
</dbReference>
<accession>A0A6J8DPR8</accession>
<dbReference type="PROSITE" id="PS50010">
    <property type="entry name" value="DH_2"/>
    <property type="match status" value="1"/>
</dbReference>
<feature type="region of interest" description="Disordered" evidence="3">
    <location>
        <begin position="710"/>
        <end position="793"/>
    </location>
</feature>
<feature type="compositionally biased region" description="Low complexity" evidence="3">
    <location>
        <begin position="1039"/>
        <end position="1050"/>
    </location>
</feature>
<dbReference type="Pfam" id="PF00618">
    <property type="entry name" value="RasGEF_N"/>
    <property type="match status" value="1"/>
</dbReference>
<feature type="domain" description="PH" evidence="4">
    <location>
        <begin position="401"/>
        <end position="552"/>
    </location>
</feature>
<dbReference type="Gene3D" id="1.20.900.10">
    <property type="entry name" value="Dbl homology (DH) domain"/>
    <property type="match status" value="1"/>
</dbReference>
<feature type="region of interest" description="Disordered" evidence="3">
    <location>
        <begin position="856"/>
        <end position="932"/>
    </location>
</feature>
<evidence type="ECO:0000256" key="3">
    <source>
        <dbReference type="SAM" id="MobiDB-lite"/>
    </source>
</evidence>
<evidence type="ECO:0000313" key="9">
    <source>
        <dbReference type="Proteomes" id="UP000507470"/>
    </source>
</evidence>
<feature type="compositionally biased region" description="Polar residues" evidence="3">
    <location>
        <begin position="990"/>
        <end position="1004"/>
    </location>
</feature>
<feature type="compositionally biased region" description="Low complexity" evidence="3">
    <location>
        <begin position="869"/>
        <end position="879"/>
    </location>
</feature>
<dbReference type="InterPro" id="IPR001895">
    <property type="entry name" value="RASGEF_cat_dom"/>
</dbReference>
<dbReference type="GO" id="GO:0007265">
    <property type="term" value="P:Ras protein signal transduction"/>
    <property type="evidence" value="ECO:0007669"/>
    <property type="project" value="TreeGrafter"/>
</dbReference>
<evidence type="ECO:0000259" key="7">
    <source>
        <dbReference type="PROSITE" id="PS50212"/>
    </source>
</evidence>
<dbReference type="Pfam" id="PF00617">
    <property type="entry name" value="RasGEF"/>
    <property type="match status" value="1"/>
</dbReference>
<feature type="compositionally biased region" description="Basic and acidic residues" evidence="3">
    <location>
        <begin position="1019"/>
        <end position="1032"/>
    </location>
</feature>
<dbReference type="InterPro" id="IPR000651">
    <property type="entry name" value="Ras-like_Gua-exchang_fac_N"/>
</dbReference>
<feature type="domain" description="PH" evidence="4">
    <location>
        <begin position="1"/>
        <end position="63"/>
    </location>
</feature>
<dbReference type="OrthoDB" id="10254377at2759"/>
<evidence type="ECO:0000259" key="4">
    <source>
        <dbReference type="PROSITE" id="PS50003"/>
    </source>
</evidence>
<keyword evidence="9" id="KW-1185">Reference proteome</keyword>
<feature type="compositionally biased region" description="Low complexity" evidence="3">
    <location>
        <begin position="1122"/>
        <end position="1137"/>
    </location>
</feature>
<dbReference type="Gene3D" id="2.30.29.30">
    <property type="entry name" value="Pleckstrin-homology domain (PH domain)/Phosphotyrosine-binding domain (PTB)"/>
    <property type="match status" value="1"/>
</dbReference>
<dbReference type="GO" id="GO:0005886">
    <property type="term" value="C:plasma membrane"/>
    <property type="evidence" value="ECO:0007669"/>
    <property type="project" value="TreeGrafter"/>
</dbReference>
<feature type="domain" description="DH" evidence="6">
    <location>
        <begin position="170"/>
        <end position="356"/>
    </location>
</feature>
<feature type="region of interest" description="Disordered" evidence="3">
    <location>
        <begin position="950"/>
        <end position="1057"/>
    </location>
</feature>
<dbReference type="PANTHER" id="PTHR23113:SF99">
    <property type="entry name" value="RASGEF DOMAIN-CONTAINING PROTEIN"/>
    <property type="match status" value="1"/>
</dbReference>
<organism evidence="8 9">
    <name type="scientific">Mytilus coruscus</name>
    <name type="common">Sea mussel</name>
    <dbReference type="NCBI Taxonomy" id="42192"/>
    <lineage>
        <taxon>Eukaryota</taxon>
        <taxon>Metazoa</taxon>
        <taxon>Spiralia</taxon>
        <taxon>Lophotrochozoa</taxon>
        <taxon>Mollusca</taxon>
        <taxon>Bivalvia</taxon>
        <taxon>Autobranchia</taxon>
        <taxon>Pteriomorphia</taxon>
        <taxon>Mytilida</taxon>
        <taxon>Mytiloidea</taxon>
        <taxon>Mytilidae</taxon>
        <taxon>Mytilinae</taxon>
        <taxon>Mytilus</taxon>
    </lineage>
</organism>
<dbReference type="InterPro" id="IPR000048">
    <property type="entry name" value="IQ_motif_EF-hand-BS"/>
</dbReference>
<dbReference type="InterPro" id="IPR036964">
    <property type="entry name" value="RASGEF_cat_dom_sf"/>
</dbReference>
<dbReference type="SUPFAM" id="SSF50729">
    <property type="entry name" value="PH domain-like"/>
    <property type="match status" value="1"/>
</dbReference>
<dbReference type="InterPro" id="IPR035899">
    <property type="entry name" value="DBL_dom_sf"/>
</dbReference>
<dbReference type="InterPro" id="IPR023578">
    <property type="entry name" value="Ras_GEF_dom_sf"/>
</dbReference>
<feature type="compositionally biased region" description="Polar residues" evidence="3">
    <location>
        <begin position="904"/>
        <end position="915"/>
    </location>
</feature>